<evidence type="ECO:0000313" key="3">
    <source>
        <dbReference type="Proteomes" id="UP001054945"/>
    </source>
</evidence>
<proteinExistence type="predicted"/>
<evidence type="ECO:0000313" key="2">
    <source>
        <dbReference type="EMBL" id="GIX68339.1"/>
    </source>
</evidence>
<sequence>MHHSHNKCFFRAFLSGGDQQIYPDIEYSAEKRLVDKLMRGYDNSVRPVKNASHAIVIRLGITLTQIFDL</sequence>
<comment type="caution">
    <text evidence="2">The sequence shown here is derived from an EMBL/GenBank/DDBJ whole genome shotgun (WGS) entry which is preliminary data.</text>
</comment>
<dbReference type="InterPro" id="IPR036734">
    <property type="entry name" value="Neur_chan_lig-bd_sf"/>
</dbReference>
<dbReference type="Proteomes" id="UP001054945">
    <property type="component" value="Unassembled WGS sequence"/>
</dbReference>
<dbReference type="GO" id="GO:0005230">
    <property type="term" value="F:extracellular ligand-gated monoatomic ion channel activity"/>
    <property type="evidence" value="ECO:0007669"/>
    <property type="project" value="InterPro"/>
</dbReference>
<feature type="domain" description="Neurotransmitter-gated ion-channel ligand-binding" evidence="1">
    <location>
        <begin position="30"/>
        <end position="68"/>
    </location>
</feature>
<reference evidence="2 3" key="1">
    <citation type="submission" date="2021-06" db="EMBL/GenBank/DDBJ databases">
        <title>Caerostris extrusa draft genome.</title>
        <authorList>
            <person name="Kono N."/>
            <person name="Arakawa K."/>
        </authorList>
    </citation>
    <scope>NUCLEOTIDE SEQUENCE [LARGE SCALE GENOMIC DNA]</scope>
</reference>
<keyword evidence="3" id="KW-1185">Reference proteome</keyword>
<name>A0AAV4MBZ6_CAEEX</name>
<dbReference type="SUPFAM" id="SSF63712">
    <property type="entry name" value="Nicotinic receptor ligand binding domain-like"/>
    <property type="match status" value="1"/>
</dbReference>
<accession>A0AAV4MBZ6</accession>
<dbReference type="Gene3D" id="2.70.170.10">
    <property type="entry name" value="Neurotransmitter-gated ion-channel ligand-binding domain"/>
    <property type="match status" value="1"/>
</dbReference>
<protein>
    <recommendedName>
        <fullName evidence="1">Neurotransmitter-gated ion-channel ligand-binding domain-containing protein</fullName>
    </recommendedName>
</protein>
<dbReference type="EMBL" id="BPLR01001954">
    <property type="protein sequence ID" value="GIX68339.1"/>
    <property type="molecule type" value="Genomic_DNA"/>
</dbReference>
<dbReference type="AlphaFoldDB" id="A0AAV4MBZ6"/>
<organism evidence="2 3">
    <name type="scientific">Caerostris extrusa</name>
    <name type="common">Bark spider</name>
    <name type="synonym">Caerostris bankana</name>
    <dbReference type="NCBI Taxonomy" id="172846"/>
    <lineage>
        <taxon>Eukaryota</taxon>
        <taxon>Metazoa</taxon>
        <taxon>Ecdysozoa</taxon>
        <taxon>Arthropoda</taxon>
        <taxon>Chelicerata</taxon>
        <taxon>Arachnida</taxon>
        <taxon>Araneae</taxon>
        <taxon>Araneomorphae</taxon>
        <taxon>Entelegynae</taxon>
        <taxon>Araneoidea</taxon>
        <taxon>Araneidae</taxon>
        <taxon>Caerostris</taxon>
    </lineage>
</organism>
<dbReference type="InterPro" id="IPR006202">
    <property type="entry name" value="Neur_chan_lig-bd"/>
</dbReference>
<dbReference type="Pfam" id="PF02931">
    <property type="entry name" value="Neur_chan_LBD"/>
    <property type="match status" value="1"/>
</dbReference>
<evidence type="ECO:0000259" key="1">
    <source>
        <dbReference type="Pfam" id="PF02931"/>
    </source>
</evidence>
<feature type="non-terminal residue" evidence="2">
    <location>
        <position position="69"/>
    </location>
</feature>
<dbReference type="GO" id="GO:0016020">
    <property type="term" value="C:membrane"/>
    <property type="evidence" value="ECO:0007669"/>
    <property type="project" value="InterPro"/>
</dbReference>
<gene>
    <name evidence="2" type="ORF">CEXT_223301</name>
</gene>